<keyword evidence="3" id="KW-0269">Exonuclease</keyword>
<dbReference type="STRING" id="516051.VC82_256"/>
<keyword evidence="4" id="KW-1185">Reference proteome</keyword>
<accession>A0A0D5YNX5</accession>
<keyword evidence="1" id="KW-0812">Transmembrane</keyword>
<feature type="transmembrane region" description="Helical" evidence="1">
    <location>
        <begin position="68"/>
        <end position="87"/>
    </location>
</feature>
<organism evidence="3 4">
    <name type="scientific">Flagellimonas lutaonensis</name>
    <dbReference type="NCBI Taxonomy" id="516051"/>
    <lineage>
        <taxon>Bacteria</taxon>
        <taxon>Pseudomonadati</taxon>
        <taxon>Bacteroidota</taxon>
        <taxon>Flavobacteriia</taxon>
        <taxon>Flavobacteriales</taxon>
        <taxon>Flavobacteriaceae</taxon>
        <taxon>Flagellimonas</taxon>
    </lineage>
</organism>
<protein>
    <submittedName>
        <fullName evidence="3">Endonuclease/exonuclease/phosphatase</fullName>
    </submittedName>
</protein>
<dbReference type="EMBL" id="CP011071">
    <property type="protein sequence ID" value="AKA33942.1"/>
    <property type="molecule type" value="Genomic_DNA"/>
</dbReference>
<keyword evidence="3" id="KW-0255">Endonuclease</keyword>
<feature type="transmembrane region" description="Helical" evidence="1">
    <location>
        <begin position="38"/>
        <end position="61"/>
    </location>
</feature>
<name>A0A0D5YNX5_9FLAO</name>
<dbReference type="HOGENOM" id="CLU_060500_0_1_10"/>
<dbReference type="PANTHER" id="PTHR14859">
    <property type="entry name" value="CALCOFLUOR WHITE HYPERSENSITIVE PROTEIN PRECURSOR"/>
    <property type="match status" value="1"/>
</dbReference>
<dbReference type="Pfam" id="PF03372">
    <property type="entry name" value="Exo_endo_phos"/>
    <property type="match status" value="1"/>
</dbReference>
<dbReference type="GO" id="GO:0004519">
    <property type="term" value="F:endonuclease activity"/>
    <property type="evidence" value="ECO:0007669"/>
    <property type="project" value="UniProtKB-KW"/>
</dbReference>
<proteinExistence type="predicted"/>
<dbReference type="InterPro" id="IPR051916">
    <property type="entry name" value="GPI-anchor_lipid_remodeler"/>
</dbReference>
<dbReference type="Gene3D" id="3.60.10.10">
    <property type="entry name" value="Endonuclease/exonuclease/phosphatase"/>
    <property type="match status" value="1"/>
</dbReference>
<gene>
    <name evidence="3" type="ORF">VC82_256</name>
</gene>
<evidence type="ECO:0000256" key="1">
    <source>
        <dbReference type="SAM" id="Phobius"/>
    </source>
</evidence>
<dbReference type="SUPFAM" id="SSF56219">
    <property type="entry name" value="DNase I-like"/>
    <property type="match status" value="1"/>
</dbReference>
<dbReference type="PANTHER" id="PTHR14859:SF15">
    <property type="entry name" value="ENDONUCLEASE_EXONUCLEASE_PHOSPHATASE DOMAIN-CONTAINING PROTEIN"/>
    <property type="match status" value="1"/>
</dbReference>
<dbReference type="InterPro" id="IPR036691">
    <property type="entry name" value="Endo/exonu/phosph_ase_sf"/>
</dbReference>
<dbReference type="GO" id="GO:0004527">
    <property type="term" value="F:exonuclease activity"/>
    <property type="evidence" value="ECO:0007669"/>
    <property type="project" value="UniProtKB-KW"/>
</dbReference>
<dbReference type="KEGG" id="mlt:VC82_256"/>
<evidence type="ECO:0000313" key="4">
    <source>
        <dbReference type="Proteomes" id="UP000032726"/>
    </source>
</evidence>
<keyword evidence="3" id="KW-0378">Hydrolase</keyword>
<evidence type="ECO:0000313" key="3">
    <source>
        <dbReference type="EMBL" id="AKA33942.1"/>
    </source>
</evidence>
<dbReference type="CDD" id="cd09084">
    <property type="entry name" value="EEP-2"/>
    <property type="match status" value="1"/>
</dbReference>
<dbReference type="GO" id="GO:0006506">
    <property type="term" value="P:GPI anchor biosynthetic process"/>
    <property type="evidence" value="ECO:0007669"/>
    <property type="project" value="TreeGrafter"/>
</dbReference>
<feature type="transmembrane region" description="Helical" evidence="1">
    <location>
        <begin position="12"/>
        <end position="32"/>
    </location>
</feature>
<reference evidence="3 4" key="1">
    <citation type="submission" date="2015-03" db="EMBL/GenBank/DDBJ databases">
        <title>Complete genome sequence of Muricauda lutaonensis CC-HSB-11T, isolated from a coastal hot spring.</title>
        <authorList>
            <person name="Kim K.M."/>
        </authorList>
    </citation>
    <scope>NUCLEOTIDE SEQUENCE [LARGE SCALE GENOMIC DNA]</scope>
    <source>
        <strain evidence="3 4">CC-HSB-11</strain>
    </source>
</reference>
<feature type="domain" description="Endonuclease/exonuclease/phosphatase" evidence="2">
    <location>
        <begin position="103"/>
        <end position="330"/>
    </location>
</feature>
<dbReference type="GO" id="GO:0016020">
    <property type="term" value="C:membrane"/>
    <property type="evidence" value="ECO:0007669"/>
    <property type="project" value="GOC"/>
</dbReference>
<dbReference type="Proteomes" id="UP000032726">
    <property type="component" value="Chromosome"/>
</dbReference>
<keyword evidence="3" id="KW-0540">Nuclease</keyword>
<keyword evidence="1" id="KW-1133">Transmembrane helix</keyword>
<keyword evidence="1" id="KW-0472">Membrane</keyword>
<evidence type="ECO:0000259" key="2">
    <source>
        <dbReference type="Pfam" id="PF03372"/>
    </source>
</evidence>
<sequence length="343" mass="40555">MGKLSRFQKIVFVANMFFAFLLFASYFVQYAPIRYFPILSFLSLMVYYLMIINFLFMIFWMLSKKRNYAIPSLCILLLNFLFFDSFFKVPYKKGQDIEGLTILSYNVRAFDLYDWIPEKDTGNQIVEFTLGLDPDILVFQEFDNRRTKDFESYPYKFVNYIFHNGKKYVVQAIFSKYPIIDKGALDFPNTTNNSIYVDLLYNHDTIRVYNGHLQSLRLYPSAISKENSGRLFKRLTNTFVKQEEQVEILKKHLSQVNYPTIICGDLNNTPFSRIYKLLKGDMLDTFNEAGRGFGRTYSLMGMPFRIDYIFADRSFEVLDHQNFDVELSDHYPIMATLKFKSQE</sequence>
<dbReference type="InterPro" id="IPR005135">
    <property type="entry name" value="Endo/exonuclease/phosphatase"/>
</dbReference>
<dbReference type="AlphaFoldDB" id="A0A0D5YNX5"/>